<evidence type="ECO:0000313" key="11">
    <source>
        <dbReference type="Proteomes" id="UP000785679"/>
    </source>
</evidence>
<feature type="domain" description="C2H2-type" evidence="9">
    <location>
        <begin position="438"/>
        <end position="467"/>
    </location>
</feature>
<evidence type="ECO:0000256" key="6">
    <source>
        <dbReference type="ARBA" id="ARBA00023242"/>
    </source>
</evidence>
<evidence type="ECO:0000256" key="7">
    <source>
        <dbReference type="PROSITE-ProRule" id="PRU00042"/>
    </source>
</evidence>
<protein>
    <recommendedName>
        <fullName evidence="9">C2H2-type domain-containing protein</fullName>
    </recommendedName>
</protein>
<dbReference type="Gene3D" id="3.30.160.60">
    <property type="entry name" value="Classic Zinc Finger"/>
    <property type="match status" value="2"/>
</dbReference>
<feature type="domain" description="C2H2-type" evidence="9">
    <location>
        <begin position="496"/>
        <end position="524"/>
    </location>
</feature>
<dbReference type="PROSITE" id="PS50157">
    <property type="entry name" value="ZINC_FINGER_C2H2_2"/>
    <property type="match status" value="3"/>
</dbReference>
<comment type="subcellular location">
    <subcellularLocation>
        <location evidence="1">Nucleus</location>
    </subcellularLocation>
</comment>
<dbReference type="GO" id="GO:0005634">
    <property type="term" value="C:nucleus"/>
    <property type="evidence" value="ECO:0007669"/>
    <property type="project" value="UniProtKB-SubCell"/>
</dbReference>
<dbReference type="SMART" id="SM00355">
    <property type="entry name" value="ZnF_C2H2"/>
    <property type="match status" value="4"/>
</dbReference>
<sequence>MLCQQAKTAQEDCGGQDPSSCTMDLPAPDLDIVTNEDQLTLYLHMQQQQMMEHQRIAYLPTKRNTQNFQNDSENFVNPQSSYTCGQIPLNLKEFCQEIRVRDSMPQLMQGGSKSLLQEFGSVEFPQNPSLLQYFIQSKPIGHHDDGTALNNANLQFPLLMGQGFPSMSKPEKIRSAAPFREQIEQALFQEQTFSPLNDPTEVQINQDSRLKIQADCKGVDQIIQEGGRKELTTEPYAKFNISSHILKPVHHTQSLKESEETSTPDQHQSESSNNPQNCHILDDSFSHPDRFIEKMEDNQVAKKKKPTLKQIQCKELRSANCKNGLNQQLNDRKRIKNELNSSAFNQNKNTNKRLGQRKSSLIQQAALQKEFNIDSGIQNSLSGNSIFELQAQFERLQEQVNKNHVKITKCPHCNKDYKRKKRLLVHFETAHLLVPSKFVCKFEGCAKRFTEKGNLKVHERIHTHEVPYQCSHCDRRFSSIGNRRDHERRHLKDRPYNCRICDRGFYRKYLLKKHLVGFHNYSSAELSLNSPLLVSTQPRASPSSRASIINREEQSSSRRAEGSHNNRSIIQITNNNDQLAALIGANQGQNQILKEKLIQEQNREPLSIMNSIKTSKISQSMLKKRKLQEPALAQVSAEEQKEHAMRKQPGNKRQRNSNLEINSNEQQRSKKSITQFIPQNSQTLQIIQRNQSAELVQEYDQQALSDKNNSDARHHQNSSNSIFGPTTPQQCTSQRQLLRGTTTTSPIGNFQAINLAPLDVNIQATDTPVDILNSSQTWRNQIPSQNHAAYKIFPQDNLQISRISYMTSNGRHTQ</sequence>
<reference evidence="10" key="1">
    <citation type="submission" date="2019-06" db="EMBL/GenBank/DDBJ databases">
        <authorList>
            <person name="Zheng W."/>
        </authorList>
    </citation>
    <scope>NUCLEOTIDE SEQUENCE</scope>
    <source>
        <strain evidence="10">QDHG01</strain>
    </source>
</reference>
<evidence type="ECO:0000256" key="1">
    <source>
        <dbReference type="ARBA" id="ARBA00004123"/>
    </source>
</evidence>
<evidence type="ECO:0000259" key="9">
    <source>
        <dbReference type="PROSITE" id="PS50157"/>
    </source>
</evidence>
<keyword evidence="3" id="KW-0677">Repeat</keyword>
<dbReference type="SUPFAM" id="SSF57667">
    <property type="entry name" value="beta-beta-alpha zinc fingers"/>
    <property type="match status" value="2"/>
</dbReference>
<evidence type="ECO:0000256" key="8">
    <source>
        <dbReference type="SAM" id="MobiDB-lite"/>
    </source>
</evidence>
<dbReference type="AlphaFoldDB" id="A0A8J8T7V0"/>
<keyword evidence="5" id="KW-0862">Zinc</keyword>
<evidence type="ECO:0000313" key="10">
    <source>
        <dbReference type="EMBL" id="TNV85579.1"/>
    </source>
</evidence>
<proteinExistence type="predicted"/>
<keyword evidence="11" id="KW-1185">Reference proteome</keyword>
<comment type="caution">
    <text evidence="10">The sequence shown here is derived from an EMBL/GenBank/DDBJ whole genome shotgun (WGS) entry which is preliminary data.</text>
</comment>
<evidence type="ECO:0000256" key="5">
    <source>
        <dbReference type="ARBA" id="ARBA00022833"/>
    </source>
</evidence>
<dbReference type="PANTHER" id="PTHR24394">
    <property type="entry name" value="ZINC FINGER PROTEIN"/>
    <property type="match status" value="1"/>
</dbReference>
<feature type="region of interest" description="Disordered" evidence="8">
    <location>
        <begin position="703"/>
        <end position="734"/>
    </location>
</feature>
<keyword evidence="6" id="KW-0539">Nucleus</keyword>
<dbReference type="Proteomes" id="UP000785679">
    <property type="component" value="Unassembled WGS sequence"/>
</dbReference>
<dbReference type="OrthoDB" id="3437960at2759"/>
<keyword evidence="2" id="KW-0479">Metal-binding</keyword>
<dbReference type="GO" id="GO:0008270">
    <property type="term" value="F:zinc ion binding"/>
    <property type="evidence" value="ECO:0007669"/>
    <property type="project" value="UniProtKB-KW"/>
</dbReference>
<dbReference type="GO" id="GO:0000981">
    <property type="term" value="F:DNA-binding transcription factor activity, RNA polymerase II-specific"/>
    <property type="evidence" value="ECO:0007669"/>
    <property type="project" value="TreeGrafter"/>
</dbReference>
<evidence type="ECO:0000256" key="2">
    <source>
        <dbReference type="ARBA" id="ARBA00022723"/>
    </source>
</evidence>
<dbReference type="EMBL" id="RRYP01001712">
    <property type="protein sequence ID" value="TNV85579.1"/>
    <property type="molecule type" value="Genomic_DNA"/>
</dbReference>
<dbReference type="PANTHER" id="PTHR24394:SF58">
    <property type="entry name" value="ZINC FINGER AND BTB DOMAIN CONTAINING 33"/>
    <property type="match status" value="1"/>
</dbReference>
<evidence type="ECO:0000256" key="3">
    <source>
        <dbReference type="ARBA" id="ARBA00022737"/>
    </source>
</evidence>
<feature type="compositionally biased region" description="Polar residues" evidence="8">
    <location>
        <begin position="656"/>
        <end position="672"/>
    </location>
</feature>
<feature type="region of interest" description="Disordered" evidence="8">
    <location>
        <begin position="633"/>
        <end position="672"/>
    </location>
</feature>
<dbReference type="PROSITE" id="PS00028">
    <property type="entry name" value="ZINC_FINGER_C2H2_1"/>
    <property type="match status" value="4"/>
</dbReference>
<dbReference type="InterPro" id="IPR036236">
    <property type="entry name" value="Znf_C2H2_sf"/>
</dbReference>
<feature type="compositionally biased region" description="Basic residues" evidence="8">
    <location>
        <begin position="646"/>
        <end position="655"/>
    </location>
</feature>
<gene>
    <name evidence="10" type="ORF">FGO68_gene11187</name>
</gene>
<feature type="compositionally biased region" description="Polar residues" evidence="8">
    <location>
        <begin position="261"/>
        <end position="277"/>
    </location>
</feature>
<dbReference type="Pfam" id="PF00096">
    <property type="entry name" value="zf-C2H2"/>
    <property type="match status" value="3"/>
</dbReference>
<feature type="compositionally biased region" description="Polar residues" evidence="8">
    <location>
        <begin position="534"/>
        <end position="547"/>
    </location>
</feature>
<feature type="region of interest" description="Disordered" evidence="8">
    <location>
        <begin position="534"/>
        <end position="567"/>
    </location>
</feature>
<keyword evidence="4 7" id="KW-0863">Zinc-finger</keyword>
<dbReference type="InterPro" id="IPR013087">
    <property type="entry name" value="Znf_C2H2_type"/>
</dbReference>
<organism evidence="10 11">
    <name type="scientific">Halteria grandinella</name>
    <dbReference type="NCBI Taxonomy" id="5974"/>
    <lineage>
        <taxon>Eukaryota</taxon>
        <taxon>Sar</taxon>
        <taxon>Alveolata</taxon>
        <taxon>Ciliophora</taxon>
        <taxon>Intramacronucleata</taxon>
        <taxon>Spirotrichea</taxon>
        <taxon>Stichotrichia</taxon>
        <taxon>Sporadotrichida</taxon>
        <taxon>Halteriidae</taxon>
        <taxon>Halteria</taxon>
    </lineage>
</organism>
<accession>A0A8J8T7V0</accession>
<feature type="compositionally biased region" description="Polar residues" evidence="8">
    <location>
        <begin position="717"/>
        <end position="734"/>
    </location>
</feature>
<name>A0A8J8T7V0_HALGN</name>
<evidence type="ECO:0000256" key="4">
    <source>
        <dbReference type="ARBA" id="ARBA00022771"/>
    </source>
</evidence>
<feature type="domain" description="C2H2-type" evidence="9">
    <location>
        <begin position="468"/>
        <end position="495"/>
    </location>
</feature>
<feature type="compositionally biased region" description="Basic and acidic residues" evidence="8">
    <location>
        <begin position="550"/>
        <end position="564"/>
    </location>
</feature>
<feature type="region of interest" description="Disordered" evidence="8">
    <location>
        <begin position="247"/>
        <end position="284"/>
    </location>
</feature>